<accession>A0A5S9IJQ2</accession>
<organism evidence="1 2">
    <name type="scientific">Uabimicrobium amorphum</name>
    <dbReference type="NCBI Taxonomy" id="2596890"/>
    <lineage>
        <taxon>Bacteria</taxon>
        <taxon>Pseudomonadati</taxon>
        <taxon>Planctomycetota</taxon>
        <taxon>Candidatus Uabimicrobiia</taxon>
        <taxon>Candidatus Uabimicrobiales</taxon>
        <taxon>Candidatus Uabimicrobiaceae</taxon>
        <taxon>Candidatus Uabimicrobium</taxon>
    </lineage>
</organism>
<evidence type="ECO:0008006" key="3">
    <source>
        <dbReference type="Google" id="ProtNLM"/>
    </source>
</evidence>
<protein>
    <recommendedName>
        <fullName evidence="3">PEGA domain-containing protein</fullName>
    </recommendedName>
</protein>
<dbReference type="RefSeq" id="WP_151967334.1">
    <property type="nucleotide sequence ID" value="NZ_AP019860.1"/>
</dbReference>
<evidence type="ECO:0000313" key="1">
    <source>
        <dbReference type="EMBL" id="BBM83118.1"/>
    </source>
</evidence>
<name>A0A5S9IJQ2_UABAM</name>
<dbReference type="AlphaFoldDB" id="A0A5S9IJQ2"/>
<sequence length="342" mass="38973">MFKRCFLSVFIIAAMLIADQDQVQIELQITYNSPAEYGTPNCKVSLKNQTQTVQVKDGDMVNAGKYIISLESKGYQNHSDEISITKDNHKFVFAYQFIAVKRKISNKIISSVTGKVITPDTITVNDKPLTKDLELLPGQYDFAITKKGYMPMRKIITILASDKEFVLEQKLKAYGPSTEKPKDLSHAHVVLKLVSDFNRKPITPDSSTLDGKPFVKKKENAEIRTKNTNPTLEIKKRGYYSIIEYLRVHRGEKNVIVRNLVSKPRKFQVNIVSSSGKSLTPQQLKLGKQDIRYAQHIKPGKYEFYASIEGYQPIKKNIEVIPDEKPYVIHEVMQAVETTKKK</sequence>
<dbReference type="Proteomes" id="UP000326354">
    <property type="component" value="Chromosome"/>
</dbReference>
<reference evidence="1 2" key="1">
    <citation type="submission" date="2019-08" db="EMBL/GenBank/DDBJ databases">
        <title>Complete genome sequence of Candidatus Uab amorphum.</title>
        <authorList>
            <person name="Shiratori T."/>
            <person name="Suzuki S."/>
            <person name="Kakizawa Y."/>
            <person name="Ishida K."/>
        </authorList>
    </citation>
    <scope>NUCLEOTIDE SEQUENCE [LARGE SCALE GENOMIC DNA]</scope>
    <source>
        <strain evidence="1 2">SRT547</strain>
    </source>
</reference>
<dbReference type="EMBL" id="AP019860">
    <property type="protein sequence ID" value="BBM83118.1"/>
    <property type="molecule type" value="Genomic_DNA"/>
</dbReference>
<dbReference type="KEGG" id="uam:UABAM_01469"/>
<proteinExistence type="predicted"/>
<dbReference type="OrthoDB" id="6126039at2"/>
<gene>
    <name evidence="1" type="ORF">UABAM_01469</name>
</gene>
<keyword evidence="2" id="KW-1185">Reference proteome</keyword>
<evidence type="ECO:0000313" key="2">
    <source>
        <dbReference type="Proteomes" id="UP000326354"/>
    </source>
</evidence>